<dbReference type="VEuPathDB" id="VectorBase:LOC119177754"/>
<dbReference type="Gene3D" id="2.30.30.140">
    <property type="match status" value="2"/>
</dbReference>
<evidence type="ECO:0000313" key="5">
    <source>
        <dbReference type="Proteomes" id="UP000821866"/>
    </source>
</evidence>
<dbReference type="PANTHER" id="PTHR22948">
    <property type="entry name" value="TUDOR DOMAIN CONTAINING PROTEIN"/>
    <property type="match status" value="1"/>
</dbReference>
<sequence length="708" mass="78949">MDSEARLASVPPVKLTKVPSPPDVPFKKSLSVYVTLYERPNRLFLRLTDNDAIYFIEEERQHVSETSIGTYCMVALPQYSDGQALRARVTDIRRDATGTQVLADVLYVDEGRADVVPLHRVYPMSDSEARDPCRSVACCMRRIRPTLRSSCYDMQWLVDRSEPHYFDAVFHGLSDGGVYQVDLFINIPDAPPVMRRRSVARLLVDNGFAEFLDYPGDAPRVVVEPTADADDHSQRDSEGVVGQMLAERGSTETENGAIGANEIYIQGDICPESKACTGNEICADYGIGRARTTINAVVLDRSPSTLSAINGEVSPSSSTHSTISGEVLDKSPSTFSACSVNSLSRSSLCFELTPFVPQGNIIDINVTFILSPDHWYGQPTSAVKDLSEMSGIIESCTQVACVKRPMVKCKKNTVAQKSNHPALASFNPMQDDYCSPLNSYIVNTDDPGVAAANFPAKTNRVCKFYSTRGYCEENTFCVYKHVEAEPNSTLLHITEPAAQCVESKPPEPGSWLLGQVSAYVSPNHFYLVFCYGRKTLDRLIMEDGAFSCGESLLGLIDDMQDISRYGHFLENRLFAKSVGEFVAARSSRNNLWYRAKVVSIGHGERLKVMFVDFGFYEWVTLNNVRTLDPRFTLLPIQAQLSSLVDTELCCMRDGTSWDKKMRKQFLKCVTGQTLLIETVCSKEEFLHVKLYFCHKDVIYSVTDFIKNI</sequence>
<dbReference type="Gene3D" id="2.40.50.90">
    <property type="match status" value="1"/>
</dbReference>
<feature type="domain" description="Tudor" evidence="3">
    <location>
        <begin position="65"/>
        <end position="131"/>
    </location>
</feature>
<proteinExistence type="predicted"/>
<evidence type="ECO:0008006" key="6">
    <source>
        <dbReference type="Google" id="ProtNLM"/>
    </source>
</evidence>
<feature type="zinc finger region" description="C3H1-type" evidence="1">
    <location>
        <begin position="456"/>
        <end position="484"/>
    </location>
</feature>
<dbReference type="InterPro" id="IPR002999">
    <property type="entry name" value="Tudor"/>
</dbReference>
<dbReference type="SMART" id="SM00356">
    <property type="entry name" value="ZnF_C3H1"/>
    <property type="match status" value="1"/>
</dbReference>
<reference evidence="4" key="2">
    <citation type="submission" date="2021-09" db="EMBL/GenBank/DDBJ databases">
        <authorList>
            <person name="Jia N."/>
            <person name="Wang J."/>
            <person name="Shi W."/>
            <person name="Du L."/>
            <person name="Sun Y."/>
            <person name="Zhan W."/>
            <person name="Jiang J."/>
            <person name="Wang Q."/>
            <person name="Zhang B."/>
            <person name="Ji P."/>
            <person name="Sakyi L.B."/>
            <person name="Cui X."/>
            <person name="Yuan T."/>
            <person name="Jiang B."/>
            <person name="Yang W."/>
            <person name="Lam T.T.-Y."/>
            <person name="Chang Q."/>
            <person name="Ding S."/>
            <person name="Wang X."/>
            <person name="Zhu J."/>
            <person name="Ruan X."/>
            <person name="Zhao L."/>
            <person name="Wei J."/>
            <person name="Que T."/>
            <person name="Du C."/>
            <person name="Cheng J."/>
            <person name="Dai P."/>
            <person name="Han X."/>
            <person name="Huang E."/>
            <person name="Gao Y."/>
            <person name="Liu J."/>
            <person name="Shao H."/>
            <person name="Ye R."/>
            <person name="Li L."/>
            <person name="Wei W."/>
            <person name="Wang X."/>
            <person name="Wang C."/>
            <person name="Huo Q."/>
            <person name="Li W."/>
            <person name="Guo W."/>
            <person name="Chen H."/>
            <person name="Chen S."/>
            <person name="Zhou L."/>
            <person name="Zhou L."/>
            <person name="Ni X."/>
            <person name="Tian J."/>
            <person name="Zhou Y."/>
            <person name="Sheng Y."/>
            <person name="Liu T."/>
            <person name="Pan Y."/>
            <person name="Xia L."/>
            <person name="Li J."/>
            <person name="Zhao F."/>
            <person name="Cao W."/>
        </authorList>
    </citation>
    <scope>NUCLEOTIDE SEQUENCE</scope>
    <source>
        <strain evidence="4">Rmic-2018</strain>
        <tissue evidence="4">Larvae</tissue>
    </source>
</reference>
<dbReference type="AlphaFoldDB" id="A0A9J6D4Q3"/>
<dbReference type="InterPro" id="IPR035437">
    <property type="entry name" value="SNase_OB-fold_sf"/>
</dbReference>
<protein>
    <recommendedName>
        <fullName evidence="6">Transcriptional coactivator</fullName>
    </recommendedName>
</protein>
<keyword evidence="1" id="KW-0862">Zinc</keyword>
<dbReference type="InterPro" id="IPR050621">
    <property type="entry name" value="Tudor_domain_containing"/>
</dbReference>
<dbReference type="Proteomes" id="UP000821866">
    <property type="component" value="Chromosome 9"/>
</dbReference>
<organism evidence="4 5">
    <name type="scientific">Rhipicephalus microplus</name>
    <name type="common">Cattle tick</name>
    <name type="synonym">Boophilus microplus</name>
    <dbReference type="NCBI Taxonomy" id="6941"/>
    <lineage>
        <taxon>Eukaryota</taxon>
        <taxon>Metazoa</taxon>
        <taxon>Ecdysozoa</taxon>
        <taxon>Arthropoda</taxon>
        <taxon>Chelicerata</taxon>
        <taxon>Arachnida</taxon>
        <taxon>Acari</taxon>
        <taxon>Parasitiformes</taxon>
        <taxon>Ixodida</taxon>
        <taxon>Ixodoidea</taxon>
        <taxon>Ixodidae</taxon>
        <taxon>Rhipicephalinae</taxon>
        <taxon>Rhipicephalus</taxon>
        <taxon>Boophilus</taxon>
    </lineage>
</organism>
<evidence type="ECO:0000313" key="4">
    <source>
        <dbReference type="EMBL" id="KAH8008831.1"/>
    </source>
</evidence>
<dbReference type="EMBL" id="JABSTU010000011">
    <property type="protein sequence ID" value="KAH8008831.1"/>
    <property type="molecule type" value="Genomic_DNA"/>
</dbReference>
<dbReference type="InterPro" id="IPR000571">
    <property type="entry name" value="Znf_CCCH"/>
</dbReference>
<dbReference type="SUPFAM" id="SSF63748">
    <property type="entry name" value="Tudor/PWWP/MBT"/>
    <property type="match status" value="2"/>
</dbReference>
<dbReference type="CDD" id="cd20379">
    <property type="entry name" value="Tudor_dTUD-like"/>
    <property type="match status" value="1"/>
</dbReference>
<dbReference type="GO" id="GO:0005737">
    <property type="term" value="C:cytoplasm"/>
    <property type="evidence" value="ECO:0007669"/>
    <property type="project" value="UniProtKB-ARBA"/>
</dbReference>
<dbReference type="GO" id="GO:0008270">
    <property type="term" value="F:zinc ion binding"/>
    <property type="evidence" value="ECO:0007669"/>
    <property type="project" value="UniProtKB-KW"/>
</dbReference>
<gene>
    <name evidence="4" type="ORF">HPB51_005878</name>
</gene>
<feature type="domain" description="Tudor" evidence="3">
    <location>
        <begin position="575"/>
        <end position="634"/>
    </location>
</feature>
<keyword evidence="1" id="KW-0479">Metal-binding</keyword>
<dbReference type="OrthoDB" id="6480812at2759"/>
<evidence type="ECO:0000259" key="2">
    <source>
        <dbReference type="PROSITE" id="PS50103"/>
    </source>
</evidence>
<name>A0A9J6D4Q3_RHIMP</name>
<dbReference type="Pfam" id="PF00567">
    <property type="entry name" value="TUDOR"/>
    <property type="match status" value="2"/>
</dbReference>
<evidence type="ECO:0000256" key="1">
    <source>
        <dbReference type="PROSITE-ProRule" id="PRU00723"/>
    </source>
</evidence>
<keyword evidence="5" id="KW-1185">Reference proteome</keyword>
<feature type="domain" description="C3H1-type" evidence="2">
    <location>
        <begin position="456"/>
        <end position="484"/>
    </location>
</feature>
<accession>A0A9J6D4Q3</accession>
<dbReference type="PROSITE" id="PS50304">
    <property type="entry name" value="TUDOR"/>
    <property type="match status" value="2"/>
</dbReference>
<dbReference type="PANTHER" id="PTHR22948:SF29">
    <property type="entry name" value="FI02030P-RELATED"/>
    <property type="match status" value="1"/>
</dbReference>
<reference evidence="4" key="1">
    <citation type="journal article" date="2020" name="Cell">
        <title>Large-Scale Comparative Analyses of Tick Genomes Elucidate Their Genetic Diversity and Vector Capacities.</title>
        <authorList>
            <consortium name="Tick Genome and Microbiome Consortium (TIGMIC)"/>
            <person name="Jia N."/>
            <person name="Wang J."/>
            <person name="Shi W."/>
            <person name="Du L."/>
            <person name="Sun Y."/>
            <person name="Zhan W."/>
            <person name="Jiang J.F."/>
            <person name="Wang Q."/>
            <person name="Zhang B."/>
            <person name="Ji P."/>
            <person name="Bell-Sakyi L."/>
            <person name="Cui X.M."/>
            <person name="Yuan T.T."/>
            <person name="Jiang B.G."/>
            <person name="Yang W.F."/>
            <person name="Lam T.T."/>
            <person name="Chang Q.C."/>
            <person name="Ding S.J."/>
            <person name="Wang X.J."/>
            <person name="Zhu J.G."/>
            <person name="Ruan X.D."/>
            <person name="Zhao L."/>
            <person name="Wei J.T."/>
            <person name="Ye R.Z."/>
            <person name="Que T.C."/>
            <person name="Du C.H."/>
            <person name="Zhou Y.H."/>
            <person name="Cheng J.X."/>
            <person name="Dai P.F."/>
            <person name="Guo W.B."/>
            <person name="Han X.H."/>
            <person name="Huang E.J."/>
            <person name="Li L.F."/>
            <person name="Wei W."/>
            <person name="Gao Y.C."/>
            <person name="Liu J.Z."/>
            <person name="Shao H.Z."/>
            <person name="Wang X."/>
            <person name="Wang C.C."/>
            <person name="Yang T.C."/>
            <person name="Huo Q.B."/>
            <person name="Li W."/>
            <person name="Chen H.Y."/>
            <person name="Chen S.E."/>
            <person name="Zhou L.G."/>
            <person name="Ni X.B."/>
            <person name="Tian J.H."/>
            <person name="Sheng Y."/>
            <person name="Liu T."/>
            <person name="Pan Y.S."/>
            <person name="Xia L.Y."/>
            <person name="Li J."/>
            <person name="Zhao F."/>
            <person name="Cao W.C."/>
        </authorList>
    </citation>
    <scope>NUCLEOTIDE SEQUENCE</scope>
    <source>
        <strain evidence="4">Rmic-2018</strain>
    </source>
</reference>
<dbReference type="SMART" id="SM00333">
    <property type="entry name" value="TUDOR"/>
    <property type="match status" value="2"/>
</dbReference>
<comment type="caution">
    <text evidence="4">The sequence shown here is derived from an EMBL/GenBank/DDBJ whole genome shotgun (WGS) entry which is preliminary data.</text>
</comment>
<keyword evidence="1" id="KW-0863">Zinc-finger</keyword>
<dbReference type="PROSITE" id="PS50103">
    <property type="entry name" value="ZF_C3H1"/>
    <property type="match status" value="1"/>
</dbReference>
<evidence type="ECO:0000259" key="3">
    <source>
        <dbReference type="PROSITE" id="PS50304"/>
    </source>
</evidence>
<dbReference type="OMA" id="CEENTFC"/>